<keyword evidence="5" id="KW-1133">Transmembrane helix</keyword>
<dbReference type="AlphaFoldDB" id="A0A6A5HS59"/>
<dbReference type="GO" id="GO:0005758">
    <property type="term" value="C:mitochondrial intermembrane space"/>
    <property type="evidence" value="ECO:0007669"/>
    <property type="project" value="TreeGrafter"/>
</dbReference>
<name>A0A6A5HS59_CAERE</name>
<dbReference type="PROSITE" id="PS51808">
    <property type="entry name" value="CHCH"/>
    <property type="match status" value="1"/>
</dbReference>
<evidence type="ECO:0000256" key="1">
    <source>
        <dbReference type="ARBA" id="ARBA00004496"/>
    </source>
</evidence>
<accession>A0A6A5HS59</accession>
<keyword evidence="5" id="KW-0812">Transmembrane</keyword>
<dbReference type="GO" id="GO:0033617">
    <property type="term" value="P:mitochondrial respiratory chain complex IV assembly"/>
    <property type="evidence" value="ECO:0007669"/>
    <property type="project" value="TreeGrafter"/>
</dbReference>
<proteinExistence type="inferred from homology"/>
<dbReference type="InterPro" id="IPR051383">
    <property type="entry name" value="COX19"/>
</dbReference>
<dbReference type="GeneID" id="9810463"/>
<comment type="similarity">
    <text evidence="4">Belongs to the COX19 family.</text>
</comment>
<keyword evidence="5" id="KW-0472">Membrane</keyword>
<organism evidence="6 7">
    <name type="scientific">Caenorhabditis remanei</name>
    <name type="common">Caenorhabditis vulgaris</name>
    <dbReference type="NCBI Taxonomy" id="31234"/>
    <lineage>
        <taxon>Eukaryota</taxon>
        <taxon>Metazoa</taxon>
        <taxon>Ecdysozoa</taxon>
        <taxon>Nematoda</taxon>
        <taxon>Chromadorea</taxon>
        <taxon>Rhabditida</taxon>
        <taxon>Rhabditina</taxon>
        <taxon>Rhabditomorpha</taxon>
        <taxon>Rhabditoidea</taxon>
        <taxon>Rhabditidae</taxon>
        <taxon>Peloderinae</taxon>
        <taxon>Caenorhabditis</taxon>
    </lineage>
</organism>
<evidence type="ECO:0000256" key="4">
    <source>
        <dbReference type="ARBA" id="ARBA00038223"/>
    </source>
</evidence>
<evidence type="ECO:0000256" key="2">
    <source>
        <dbReference type="ARBA" id="ARBA00022490"/>
    </source>
</evidence>
<keyword evidence="3" id="KW-1015">Disulfide bond</keyword>
<sequence>MVSKSQIQTGILGASLMMAITCGYIYEYWQKHKPPPEIPIQSWDKYMSQTGPFIRVTTVSAPLKGSFPLDHEGTCKLEMLNYMVCLHEKKQQNSECRHVAKDYFECRMNHGLMDKEEWQKLGYGDSKEISKSSSLLFAFSSPIFENKQEFLIFRALLRVSADKSDGGDRGAGWYQGQPRLELAVIG</sequence>
<dbReference type="CTD" id="9810463"/>
<dbReference type="RefSeq" id="XP_003112151.2">
    <property type="nucleotide sequence ID" value="XM_003112103.2"/>
</dbReference>
<comment type="subcellular location">
    <subcellularLocation>
        <location evidence="1">Cytoplasm</location>
    </subcellularLocation>
</comment>
<reference evidence="6 7" key="1">
    <citation type="submission" date="2019-12" db="EMBL/GenBank/DDBJ databases">
        <title>Chromosome-level assembly of the Caenorhabditis remanei genome.</title>
        <authorList>
            <person name="Teterina A.A."/>
            <person name="Willis J.H."/>
            <person name="Phillips P.C."/>
        </authorList>
    </citation>
    <scope>NUCLEOTIDE SEQUENCE [LARGE SCALE GENOMIC DNA]</scope>
    <source>
        <strain evidence="6 7">PX506</strain>
        <tissue evidence="6">Whole organism</tissue>
    </source>
</reference>
<gene>
    <name evidence="6" type="ORF">GCK72_002358</name>
</gene>
<comment type="caution">
    <text evidence="6">The sequence shown here is derived from an EMBL/GenBank/DDBJ whole genome shotgun (WGS) entry which is preliminary data.</text>
</comment>
<evidence type="ECO:0000313" key="6">
    <source>
        <dbReference type="EMBL" id="KAF1770539.1"/>
    </source>
</evidence>
<dbReference type="PANTHER" id="PTHR21107:SF2">
    <property type="entry name" value="CYTOCHROME C OXIDASE ASSEMBLY PROTEIN COX19"/>
    <property type="match status" value="1"/>
</dbReference>
<dbReference type="Proteomes" id="UP000483820">
    <property type="component" value="Chromosome I"/>
</dbReference>
<dbReference type="PANTHER" id="PTHR21107">
    <property type="entry name" value="CYTOCHROME C OXIDASE ASSEMBLY PROTEIN COX19"/>
    <property type="match status" value="1"/>
</dbReference>
<keyword evidence="2" id="KW-0963">Cytoplasm</keyword>
<evidence type="ECO:0000256" key="3">
    <source>
        <dbReference type="ARBA" id="ARBA00023157"/>
    </source>
</evidence>
<evidence type="ECO:0000256" key="5">
    <source>
        <dbReference type="SAM" id="Phobius"/>
    </source>
</evidence>
<evidence type="ECO:0008006" key="8">
    <source>
        <dbReference type="Google" id="ProtNLM"/>
    </source>
</evidence>
<feature type="transmembrane region" description="Helical" evidence="5">
    <location>
        <begin position="6"/>
        <end position="26"/>
    </location>
</feature>
<protein>
    <recommendedName>
        <fullName evidence="8">CHCH domain-containing protein</fullName>
    </recommendedName>
</protein>
<dbReference type="KEGG" id="crq:GCK72_002358"/>
<dbReference type="EMBL" id="WUAV01000001">
    <property type="protein sequence ID" value="KAF1770539.1"/>
    <property type="molecule type" value="Genomic_DNA"/>
</dbReference>
<evidence type="ECO:0000313" key="7">
    <source>
        <dbReference type="Proteomes" id="UP000483820"/>
    </source>
</evidence>